<dbReference type="InterPro" id="IPR052998">
    <property type="entry name" value="Hetero-Diels-Alderase-like"/>
</dbReference>
<keyword evidence="1" id="KW-0732">Signal</keyword>
<dbReference type="PANTHER" id="PTHR42060:SF1">
    <property type="entry name" value="NHL REPEAT-CONTAINING PROTEIN"/>
    <property type="match status" value="1"/>
</dbReference>
<dbReference type="Proteomes" id="UP001152592">
    <property type="component" value="Unassembled WGS sequence"/>
</dbReference>
<dbReference type="PANTHER" id="PTHR42060">
    <property type="entry name" value="NHL REPEAT-CONTAINING PROTEIN-RELATED"/>
    <property type="match status" value="1"/>
</dbReference>
<proteinExistence type="predicted"/>
<dbReference type="EMBL" id="CAJVPD010000293">
    <property type="protein sequence ID" value="CAG8426427.1"/>
    <property type="molecule type" value="Genomic_DNA"/>
</dbReference>
<name>A0A9W4K2Q6_9EURO</name>
<dbReference type="InterPro" id="IPR011042">
    <property type="entry name" value="6-blade_b-propeller_TolB-like"/>
</dbReference>
<dbReference type="Gene3D" id="2.120.10.30">
    <property type="entry name" value="TolB, C-terminal domain"/>
    <property type="match status" value="1"/>
</dbReference>
<reference evidence="2" key="1">
    <citation type="submission" date="2021-07" db="EMBL/GenBank/DDBJ databases">
        <authorList>
            <person name="Branca A.L. A."/>
        </authorList>
    </citation>
    <scope>NUCLEOTIDE SEQUENCE</scope>
</reference>
<evidence type="ECO:0000313" key="2">
    <source>
        <dbReference type="EMBL" id="CAG8426427.1"/>
    </source>
</evidence>
<dbReference type="OrthoDB" id="9977941at2759"/>
<protein>
    <submittedName>
        <fullName evidence="2">Uncharacterized protein</fullName>
    </submittedName>
</protein>
<organism evidence="2 3">
    <name type="scientific">Penicillium salamii</name>
    <dbReference type="NCBI Taxonomy" id="1612424"/>
    <lineage>
        <taxon>Eukaryota</taxon>
        <taxon>Fungi</taxon>
        <taxon>Dikarya</taxon>
        <taxon>Ascomycota</taxon>
        <taxon>Pezizomycotina</taxon>
        <taxon>Eurotiomycetes</taxon>
        <taxon>Eurotiomycetidae</taxon>
        <taxon>Eurotiales</taxon>
        <taxon>Aspergillaceae</taxon>
        <taxon>Penicillium</taxon>
    </lineage>
</organism>
<dbReference type="SUPFAM" id="SSF63829">
    <property type="entry name" value="Calcium-dependent phosphotriesterase"/>
    <property type="match status" value="1"/>
</dbReference>
<evidence type="ECO:0000256" key="1">
    <source>
        <dbReference type="SAM" id="SignalP"/>
    </source>
</evidence>
<evidence type="ECO:0000313" key="3">
    <source>
        <dbReference type="Proteomes" id="UP001152592"/>
    </source>
</evidence>
<accession>A0A9W4K2Q6</accession>
<feature type="chain" id="PRO_5040877098" evidence="1">
    <location>
        <begin position="24"/>
        <end position="385"/>
    </location>
</feature>
<sequence length="385" mass="40843">MRPVSSWVPVAALLSAITTISQAVKLPLPVKLVHQFPTPTYLNSLYVRPNGDIYVTTVWPDASIYSVSGANTDAPTGSLVHTFDEINVVTSITEAEPGVLVFLGGNQSSIGVGVFGTFGVYEIDLRPQAKGGKASIRYAVPMPDAGLMTGIQALPASPSTVLVSDSLLGLVYKVDTMTGKYEVAIKDEASMGHPSWTVTPFGINNLRIHNGYLYWTNSYVATVYRVAITKDGYAVPGSKIELVKRLQTIYLDSICLGPGESDTIWGATNADNRLVAITPDGNATFVAGSPTEMTIAGSVAPGFGTLPGDTETLYVATGGSLLFPVNGTIIEGGKIVAVNTTGFGADESKPREKAQKAQPSVTICPQTTSWVDYLWQLPLKHLSLL</sequence>
<feature type="signal peptide" evidence="1">
    <location>
        <begin position="1"/>
        <end position="23"/>
    </location>
</feature>
<dbReference type="AlphaFoldDB" id="A0A9W4K2Q6"/>
<gene>
    <name evidence="2" type="ORF">PSALAMII_LOCUS10326</name>
</gene>
<comment type="caution">
    <text evidence="2">The sequence shown here is derived from an EMBL/GenBank/DDBJ whole genome shotgun (WGS) entry which is preliminary data.</text>
</comment>